<reference evidence="5 6" key="1">
    <citation type="journal article" date="2018" name="Nat. Ecol. Evol.">
        <title>Shark genomes provide insights into elasmobranch evolution and the origin of vertebrates.</title>
        <authorList>
            <person name="Hara Y"/>
            <person name="Yamaguchi K"/>
            <person name="Onimaru K"/>
            <person name="Kadota M"/>
            <person name="Koyanagi M"/>
            <person name="Keeley SD"/>
            <person name="Tatsumi K"/>
            <person name="Tanaka K"/>
            <person name="Motone F"/>
            <person name="Kageyama Y"/>
            <person name="Nozu R"/>
            <person name="Adachi N"/>
            <person name="Nishimura O"/>
            <person name="Nakagawa R"/>
            <person name="Tanegashima C"/>
            <person name="Kiyatake I"/>
            <person name="Matsumoto R"/>
            <person name="Murakumo K"/>
            <person name="Nishida K"/>
            <person name="Terakita A"/>
            <person name="Kuratani S"/>
            <person name="Sato K"/>
            <person name="Hyodo S Kuraku.S."/>
        </authorList>
    </citation>
    <scope>NUCLEOTIDE SEQUENCE [LARGE SCALE GENOMIC DNA]</scope>
</reference>
<dbReference type="GO" id="GO:0005886">
    <property type="term" value="C:plasma membrane"/>
    <property type="evidence" value="ECO:0007669"/>
    <property type="project" value="TreeGrafter"/>
</dbReference>
<accession>A0A401QJK7</accession>
<dbReference type="SMART" id="SM00423">
    <property type="entry name" value="PSI"/>
    <property type="match status" value="1"/>
</dbReference>
<dbReference type="EMBL" id="BFAA01169885">
    <property type="protein sequence ID" value="GCB85534.1"/>
    <property type="molecule type" value="Genomic_DNA"/>
</dbReference>
<dbReference type="GO" id="GO:0007411">
    <property type="term" value="P:axon guidance"/>
    <property type="evidence" value="ECO:0007669"/>
    <property type="project" value="TreeGrafter"/>
</dbReference>
<dbReference type="Gene3D" id="3.30.1680.10">
    <property type="entry name" value="ligand-binding face of the semaphorins, domain 2"/>
    <property type="match status" value="1"/>
</dbReference>
<keyword evidence="6" id="KW-1185">Reference proteome</keyword>
<dbReference type="PANTHER" id="PTHR11036:SF144">
    <property type="entry name" value="SEMAPHORIN-7A-LIKE"/>
    <property type="match status" value="1"/>
</dbReference>
<dbReference type="STRING" id="75743.A0A401QJK7"/>
<dbReference type="InterPro" id="IPR027231">
    <property type="entry name" value="Semaphorin"/>
</dbReference>
<evidence type="ECO:0000256" key="3">
    <source>
        <dbReference type="ARBA" id="ARBA00023180"/>
    </source>
</evidence>
<comment type="caution">
    <text evidence="5">The sequence shown here is derived from an EMBL/GenBank/DDBJ whole genome shotgun (WGS) entry which is preliminary data.</text>
</comment>
<protein>
    <recommendedName>
        <fullName evidence="4">PSI domain-containing protein</fullName>
    </recommendedName>
</protein>
<dbReference type="GO" id="GO:0045499">
    <property type="term" value="F:chemorepellent activity"/>
    <property type="evidence" value="ECO:0007669"/>
    <property type="project" value="TreeGrafter"/>
</dbReference>
<dbReference type="GO" id="GO:0071526">
    <property type="term" value="P:semaphorin-plexin signaling pathway"/>
    <property type="evidence" value="ECO:0007669"/>
    <property type="project" value="TreeGrafter"/>
</dbReference>
<dbReference type="InterPro" id="IPR002165">
    <property type="entry name" value="Plexin_repeat"/>
</dbReference>
<sequence>EFLYVTTTKEVIQIPVAHCEKYNTTCEGCVMTRDPYCAWNTVEKKCVRTANNSK</sequence>
<dbReference type="Proteomes" id="UP000288216">
    <property type="component" value="Unassembled WGS sequence"/>
</dbReference>
<evidence type="ECO:0000313" key="6">
    <source>
        <dbReference type="Proteomes" id="UP000288216"/>
    </source>
</evidence>
<name>A0A401QJK7_SCYTO</name>
<dbReference type="GO" id="GO:0000122">
    <property type="term" value="P:negative regulation of transcription by RNA polymerase II"/>
    <property type="evidence" value="ECO:0007669"/>
    <property type="project" value="TreeGrafter"/>
</dbReference>
<proteinExistence type="predicted"/>
<organism evidence="5 6">
    <name type="scientific">Scyliorhinus torazame</name>
    <name type="common">Cloudy catshark</name>
    <name type="synonym">Catulus torazame</name>
    <dbReference type="NCBI Taxonomy" id="75743"/>
    <lineage>
        <taxon>Eukaryota</taxon>
        <taxon>Metazoa</taxon>
        <taxon>Chordata</taxon>
        <taxon>Craniata</taxon>
        <taxon>Vertebrata</taxon>
        <taxon>Chondrichthyes</taxon>
        <taxon>Elasmobranchii</taxon>
        <taxon>Galeomorphii</taxon>
        <taxon>Galeoidea</taxon>
        <taxon>Carcharhiniformes</taxon>
        <taxon>Scyliorhinidae</taxon>
        <taxon>Scyliorhinus</taxon>
    </lineage>
</organism>
<dbReference type="OrthoDB" id="9945363at2759"/>
<dbReference type="InterPro" id="IPR016201">
    <property type="entry name" value="PSI"/>
</dbReference>
<comment type="subcellular location">
    <subcellularLocation>
        <location evidence="1">Membrane</location>
    </subcellularLocation>
</comment>
<keyword evidence="2" id="KW-0472">Membrane</keyword>
<dbReference type="Pfam" id="PF01437">
    <property type="entry name" value="PSI"/>
    <property type="match status" value="1"/>
</dbReference>
<evidence type="ECO:0000256" key="2">
    <source>
        <dbReference type="ARBA" id="ARBA00023136"/>
    </source>
</evidence>
<feature type="non-terminal residue" evidence="5">
    <location>
        <position position="1"/>
    </location>
</feature>
<dbReference type="GO" id="GO:0001755">
    <property type="term" value="P:neural crest cell migration"/>
    <property type="evidence" value="ECO:0007669"/>
    <property type="project" value="TreeGrafter"/>
</dbReference>
<dbReference type="PANTHER" id="PTHR11036">
    <property type="entry name" value="SEMAPHORIN"/>
    <property type="match status" value="1"/>
</dbReference>
<dbReference type="GO" id="GO:0043931">
    <property type="term" value="P:ossification involved in bone maturation"/>
    <property type="evidence" value="ECO:0007669"/>
    <property type="project" value="TreeGrafter"/>
</dbReference>
<dbReference type="GO" id="GO:0030335">
    <property type="term" value="P:positive regulation of cell migration"/>
    <property type="evidence" value="ECO:0007669"/>
    <property type="project" value="TreeGrafter"/>
</dbReference>
<feature type="domain" description="PSI" evidence="4">
    <location>
        <begin position="18"/>
        <end position="54"/>
    </location>
</feature>
<gene>
    <name evidence="5" type="ORF">scyTo_0026204</name>
</gene>
<evidence type="ECO:0000313" key="5">
    <source>
        <dbReference type="EMBL" id="GCB85534.1"/>
    </source>
</evidence>
<dbReference type="GO" id="GO:0030215">
    <property type="term" value="F:semaphorin receptor binding"/>
    <property type="evidence" value="ECO:0007669"/>
    <property type="project" value="InterPro"/>
</dbReference>
<dbReference type="GO" id="GO:0005615">
    <property type="term" value="C:extracellular space"/>
    <property type="evidence" value="ECO:0007669"/>
    <property type="project" value="TreeGrafter"/>
</dbReference>
<evidence type="ECO:0000259" key="4">
    <source>
        <dbReference type="SMART" id="SM00423"/>
    </source>
</evidence>
<keyword evidence="3" id="KW-0325">Glycoprotein</keyword>
<evidence type="ECO:0000256" key="1">
    <source>
        <dbReference type="ARBA" id="ARBA00004370"/>
    </source>
</evidence>
<dbReference type="SUPFAM" id="SSF103575">
    <property type="entry name" value="Plexin repeat"/>
    <property type="match status" value="1"/>
</dbReference>
<dbReference type="AlphaFoldDB" id="A0A401QJK7"/>